<accession>A0A2L2XII6</accession>
<proteinExistence type="predicted"/>
<reference evidence="2" key="1">
    <citation type="submission" date="2018-02" db="EMBL/GenBank/DDBJ databases">
        <title>Genome sequence of Desulfocucumis palustris strain NAW-5.</title>
        <authorList>
            <person name="Watanabe M."/>
            <person name="Kojima H."/>
            <person name="Fukui M."/>
        </authorList>
    </citation>
    <scope>NUCLEOTIDE SEQUENCE [LARGE SCALE GENOMIC DNA]</scope>
    <source>
        <strain evidence="2">NAW-5</strain>
    </source>
</reference>
<keyword evidence="2" id="KW-1185">Reference proteome</keyword>
<dbReference type="AlphaFoldDB" id="A0A2L2XII6"/>
<gene>
    <name evidence="1" type="ORF">DCCM_3157</name>
</gene>
<sequence length="50" mass="6091">MADLPWHKKKWLIKRIFDTYSQFNRFNSQNQIKKGSRGDYNSKAKHYAML</sequence>
<evidence type="ECO:0000313" key="1">
    <source>
        <dbReference type="EMBL" id="GBF34046.1"/>
    </source>
</evidence>
<evidence type="ECO:0000313" key="2">
    <source>
        <dbReference type="Proteomes" id="UP000239549"/>
    </source>
</evidence>
<name>A0A2L2XII6_9FIRM</name>
<protein>
    <submittedName>
        <fullName evidence="1">Uncharacterized protein</fullName>
    </submittedName>
</protein>
<dbReference type="Proteomes" id="UP000239549">
    <property type="component" value="Unassembled WGS sequence"/>
</dbReference>
<dbReference type="EMBL" id="BFAV01000125">
    <property type="protein sequence ID" value="GBF34046.1"/>
    <property type="molecule type" value="Genomic_DNA"/>
</dbReference>
<organism evidence="1 2">
    <name type="scientific">Desulfocucumis palustris</name>
    <dbReference type="NCBI Taxonomy" id="1898651"/>
    <lineage>
        <taxon>Bacteria</taxon>
        <taxon>Bacillati</taxon>
        <taxon>Bacillota</taxon>
        <taxon>Clostridia</taxon>
        <taxon>Eubacteriales</taxon>
        <taxon>Desulfocucumaceae</taxon>
        <taxon>Desulfocucumis</taxon>
    </lineage>
</organism>
<comment type="caution">
    <text evidence="1">The sequence shown here is derived from an EMBL/GenBank/DDBJ whole genome shotgun (WGS) entry which is preliminary data.</text>
</comment>